<keyword evidence="3" id="KW-0560">Oxidoreductase</keyword>
<reference evidence="8" key="1">
    <citation type="submission" date="1994-03" db="EMBL/GenBank/DDBJ databases">
        <authorList>
            <person name="Robison K."/>
        </authorList>
    </citation>
    <scope>NUCLEOTIDE SEQUENCE</scope>
</reference>
<evidence type="ECO:0000256" key="3">
    <source>
        <dbReference type="ARBA" id="ARBA00023002"/>
    </source>
</evidence>
<sequence>MAMASDIACVGYTYINHLTPRVPDIDYLHNSMTARGITMIDAIQEPACTHGPDVLLQQNSFRAFAEPNLFR</sequence>
<dbReference type="PANTHER" id="PTHR39479:SF2">
    <property type="entry name" value="2-OXOADIPATE DIOXYGENASE_DECARBOXYLASE"/>
    <property type="match status" value="1"/>
</dbReference>
<dbReference type="GO" id="GO:0051213">
    <property type="term" value="F:dioxygenase activity"/>
    <property type="evidence" value="ECO:0007669"/>
    <property type="project" value="UniProtKB-KW"/>
</dbReference>
<dbReference type="EC" id="1.13.11.93" evidence="6"/>
<protein>
    <recommendedName>
        <fullName evidence="6">2-oxoadipate dioxygenase/decarboxylase</fullName>
        <ecNumber evidence="6">1.13.11.93</ecNumber>
    </recommendedName>
    <alternativeName>
        <fullName evidence="7">2-hydroxyglutarate synthase</fullName>
    </alternativeName>
</protein>
<keyword evidence="2" id="KW-0223">Dioxygenase</keyword>
<dbReference type="Pfam" id="PF07063">
    <property type="entry name" value="HGLS"/>
    <property type="match status" value="1"/>
</dbReference>
<dbReference type="InterPro" id="IPR009770">
    <property type="entry name" value="HGLS"/>
</dbReference>
<dbReference type="Gene3D" id="3.10.180.80">
    <property type="entry name" value="Uncharacterised protein PF07063, DUF1338"/>
    <property type="match status" value="1"/>
</dbReference>
<accession>Q49664</accession>
<dbReference type="EMBL" id="U00012">
    <property type="protein sequence ID" value="AAA85921.1"/>
    <property type="molecule type" value="Genomic_DNA"/>
</dbReference>
<evidence type="ECO:0000256" key="6">
    <source>
        <dbReference type="ARBA" id="ARBA00035023"/>
    </source>
</evidence>
<name>Q49664_MYCLR</name>
<dbReference type="AlphaFoldDB" id="Q49664"/>
<evidence type="ECO:0000313" key="8">
    <source>
        <dbReference type="EMBL" id="AAA85921.1"/>
    </source>
</evidence>
<evidence type="ECO:0000256" key="4">
    <source>
        <dbReference type="ARBA" id="ARBA00023004"/>
    </source>
</evidence>
<keyword evidence="4" id="KW-0408">Iron</keyword>
<comment type="similarity">
    <text evidence="5">Belongs to the 2-oxoadipate dioxygenase/decarboxylase family.</text>
</comment>
<comment type="cofactor">
    <cofactor evidence="1">
        <name>Fe(2+)</name>
        <dbReference type="ChEBI" id="CHEBI:29033"/>
    </cofactor>
</comment>
<organism evidence="8">
    <name type="scientific">Mycobacterium leprae</name>
    <dbReference type="NCBI Taxonomy" id="1769"/>
    <lineage>
        <taxon>Bacteria</taxon>
        <taxon>Bacillati</taxon>
        <taxon>Actinomycetota</taxon>
        <taxon>Actinomycetes</taxon>
        <taxon>Mycobacteriales</taxon>
        <taxon>Mycobacteriaceae</taxon>
        <taxon>Mycobacterium</taxon>
    </lineage>
</organism>
<proteinExistence type="inferred from homology"/>
<evidence type="ECO:0000256" key="7">
    <source>
        <dbReference type="ARBA" id="ARBA00035045"/>
    </source>
</evidence>
<reference evidence="8" key="2">
    <citation type="journal article" date="1995" name="Gene">
        <title>Genomic organization of the mycobacterial sigma gene cluster.</title>
        <authorList>
            <person name="Doukhan L."/>
            <person name="Predich M."/>
            <person name="Nair G."/>
            <person name="Dussurget O."/>
            <person name="Mandic-Mulec I."/>
            <person name="Cole S.T."/>
            <person name="Smith D.R."/>
            <person name="Smith I."/>
        </authorList>
    </citation>
    <scope>NUCLEOTIDE SEQUENCE</scope>
</reference>
<evidence type="ECO:0000256" key="5">
    <source>
        <dbReference type="ARBA" id="ARBA00035013"/>
    </source>
</evidence>
<evidence type="ECO:0000256" key="1">
    <source>
        <dbReference type="ARBA" id="ARBA00001954"/>
    </source>
</evidence>
<dbReference type="PANTHER" id="PTHR39479">
    <property type="match status" value="1"/>
</dbReference>
<evidence type="ECO:0000256" key="2">
    <source>
        <dbReference type="ARBA" id="ARBA00022964"/>
    </source>
</evidence>